<dbReference type="InterPro" id="IPR058163">
    <property type="entry name" value="LysR-type_TF_proteobact-type"/>
</dbReference>
<dbReference type="GO" id="GO:0003700">
    <property type="term" value="F:DNA-binding transcription factor activity"/>
    <property type="evidence" value="ECO:0007669"/>
    <property type="project" value="InterPro"/>
</dbReference>
<dbReference type="PRINTS" id="PR00039">
    <property type="entry name" value="HTHLYSR"/>
</dbReference>
<dbReference type="PROSITE" id="PS50931">
    <property type="entry name" value="HTH_LYSR"/>
    <property type="match status" value="1"/>
</dbReference>
<dbReference type="Proteomes" id="UP000318212">
    <property type="component" value="Unassembled WGS sequence"/>
</dbReference>
<dbReference type="NCBIfam" id="NF008352">
    <property type="entry name" value="PRK11139.1"/>
    <property type="match status" value="1"/>
</dbReference>
<dbReference type="InterPro" id="IPR005119">
    <property type="entry name" value="LysR_subst-bd"/>
</dbReference>
<protein>
    <submittedName>
        <fullName evidence="6">Transcriptional regulator GcvA</fullName>
    </submittedName>
</protein>
<dbReference type="SUPFAM" id="SSF53850">
    <property type="entry name" value="Periplasmic binding protein-like II"/>
    <property type="match status" value="1"/>
</dbReference>
<comment type="caution">
    <text evidence="6">The sequence shown here is derived from an EMBL/GenBank/DDBJ whole genome shotgun (WGS) entry which is preliminary data.</text>
</comment>
<dbReference type="FunFam" id="1.10.10.10:FF:000038">
    <property type="entry name" value="Glycine cleavage system transcriptional activator"/>
    <property type="match status" value="1"/>
</dbReference>
<evidence type="ECO:0000313" key="7">
    <source>
        <dbReference type="Proteomes" id="UP000318212"/>
    </source>
</evidence>
<keyword evidence="7" id="KW-1185">Reference proteome</keyword>
<name>A0A508A020_9GAMM</name>
<accession>A0A508A020</accession>
<evidence type="ECO:0000256" key="2">
    <source>
        <dbReference type="ARBA" id="ARBA00023015"/>
    </source>
</evidence>
<comment type="similarity">
    <text evidence="1">Belongs to the LysR transcriptional regulatory family.</text>
</comment>
<dbReference type="SUPFAM" id="SSF46785">
    <property type="entry name" value="Winged helix' DNA-binding domain"/>
    <property type="match status" value="1"/>
</dbReference>
<dbReference type="Pfam" id="PF00126">
    <property type="entry name" value="HTH_1"/>
    <property type="match status" value="1"/>
</dbReference>
<dbReference type="OrthoDB" id="5526340at2"/>
<dbReference type="Gene3D" id="3.40.190.10">
    <property type="entry name" value="Periplasmic binding protein-like II"/>
    <property type="match status" value="2"/>
</dbReference>
<dbReference type="InterPro" id="IPR000847">
    <property type="entry name" value="LysR_HTH_N"/>
</dbReference>
<evidence type="ECO:0000256" key="3">
    <source>
        <dbReference type="ARBA" id="ARBA00023125"/>
    </source>
</evidence>
<dbReference type="PANTHER" id="PTHR30537">
    <property type="entry name" value="HTH-TYPE TRANSCRIPTIONAL REGULATOR"/>
    <property type="match status" value="1"/>
</dbReference>
<organism evidence="6 7">
    <name type="scientific">Marilutibacter aestuarii</name>
    <dbReference type="NCBI Taxonomy" id="1706195"/>
    <lineage>
        <taxon>Bacteria</taxon>
        <taxon>Pseudomonadati</taxon>
        <taxon>Pseudomonadota</taxon>
        <taxon>Gammaproteobacteria</taxon>
        <taxon>Lysobacterales</taxon>
        <taxon>Lysobacteraceae</taxon>
        <taxon>Marilutibacter</taxon>
    </lineage>
</organism>
<dbReference type="PANTHER" id="PTHR30537:SF74">
    <property type="entry name" value="HTH-TYPE TRANSCRIPTIONAL REGULATOR TRPI"/>
    <property type="match status" value="1"/>
</dbReference>
<reference evidence="6 7" key="1">
    <citation type="submission" date="2019-06" db="EMBL/GenBank/DDBJ databases">
        <title>Lysobacter alkalisoli sp. nov. isolated from saline soil.</title>
        <authorList>
            <person name="Sun J.-Q."/>
            <person name="Xu L."/>
        </authorList>
    </citation>
    <scope>NUCLEOTIDE SEQUENCE [LARGE SCALE GENOMIC DNA]</scope>
    <source>
        <strain evidence="6 7">JCM 31130</strain>
    </source>
</reference>
<dbReference type="GO" id="GO:0043565">
    <property type="term" value="F:sequence-specific DNA binding"/>
    <property type="evidence" value="ECO:0007669"/>
    <property type="project" value="TreeGrafter"/>
</dbReference>
<keyword evidence="4" id="KW-0804">Transcription</keyword>
<evidence type="ECO:0000259" key="5">
    <source>
        <dbReference type="PROSITE" id="PS50931"/>
    </source>
</evidence>
<dbReference type="Pfam" id="PF03466">
    <property type="entry name" value="LysR_substrate"/>
    <property type="match status" value="1"/>
</dbReference>
<feature type="domain" description="HTH lysR-type" evidence="5">
    <location>
        <begin position="114"/>
        <end position="169"/>
    </location>
</feature>
<sequence>MMRTVLPISAHSTWRMARASSMLPSASTSSTSSPSTNAVATERWLSPTKTRTSGRIAWYCIGGLAWMRVPHGFRCRARPQTTRIALRSRKTNLITCAIAAHCRHVVKPRPPAPLKALRAFEAAARHRSLQAAAAELFVTPAAVSHQVKRLEEHLGTALFHRRHRGVELSEAGARLATSLTTLFTELELAVDRARAEGDRPLRVSTLESLAAKWLAPRLHRFQHDHPECRVRVETDDGPADFHRDGVDVAIRYGPGAYDGLQVERLMDAPVFPVCARARVEAGPHRLRRPADLRHHPLLHDESAAGRPGVPDWQAWLEASGEAGVDTRQGTVFDSIYLAQEAAAAGQGVALGVGPLVTHDLRAGRLVRPFPLALANAYAFWIVRQPQARPHPCADAFCAWLRVEAGAG</sequence>
<dbReference type="InterPro" id="IPR036388">
    <property type="entry name" value="WH-like_DNA-bd_sf"/>
</dbReference>
<dbReference type="EMBL" id="VICE01000098">
    <property type="protein sequence ID" value="TQD43350.1"/>
    <property type="molecule type" value="Genomic_DNA"/>
</dbReference>
<gene>
    <name evidence="6" type="primary">gcvA</name>
    <name evidence="6" type="ORF">FKV25_10615</name>
</gene>
<proteinExistence type="inferred from homology"/>
<dbReference type="InterPro" id="IPR036390">
    <property type="entry name" value="WH_DNA-bd_sf"/>
</dbReference>
<keyword evidence="3" id="KW-0238">DNA-binding</keyword>
<dbReference type="CDD" id="cd08432">
    <property type="entry name" value="PBP2_GcdR_TrpI_HvrB_AmpR_like"/>
    <property type="match status" value="1"/>
</dbReference>
<dbReference type="AlphaFoldDB" id="A0A508A020"/>
<evidence type="ECO:0000256" key="1">
    <source>
        <dbReference type="ARBA" id="ARBA00009437"/>
    </source>
</evidence>
<dbReference type="GO" id="GO:0006351">
    <property type="term" value="P:DNA-templated transcription"/>
    <property type="evidence" value="ECO:0007669"/>
    <property type="project" value="TreeGrafter"/>
</dbReference>
<dbReference type="Gene3D" id="1.10.10.10">
    <property type="entry name" value="Winged helix-like DNA-binding domain superfamily/Winged helix DNA-binding domain"/>
    <property type="match status" value="1"/>
</dbReference>
<evidence type="ECO:0000313" key="6">
    <source>
        <dbReference type="EMBL" id="TQD43350.1"/>
    </source>
</evidence>
<evidence type="ECO:0000256" key="4">
    <source>
        <dbReference type="ARBA" id="ARBA00023163"/>
    </source>
</evidence>
<keyword evidence="2" id="KW-0805">Transcription regulation</keyword>